<feature type="domain" description="Ig-like" evidence="5">
    <location>
        <begin position="72"/>
        <end position="164"/>
    </location>
</feature>
<dbReference type="InterPro" id="IPR003598">
    <property type="entry name" value="Ig_sub2"/>
</dbReference>
<dbReference type="EMBL" id="UYYF01005209">
    <property type="protein sequence ID" value="VDN08320.1"/>
    <property type="molecule type" value="Genomic_DNA"/>
</dbReference>
<dbReference type="InterPro" id="IPR007110">
    <property type="entry name" value="Ig-like_dom"/>
</dbReference>
<gene>
    <name evidence="6" type="ORF">TCLT_LOCUS10613</name>
</gene>
<dbReference type="SUPFAM" id="SSF48726">
    <property type="entry name" value="Immunoglobulin"/>
    <property type="match status" value="3"/>
</dbReference>
<keyword evidence="3" id="KW-1015">Disulfide bond</keyword>
<evidence type="ECO:0000256" key="2">
    <source>
        <dbReference type="ARBA" id="ARBA00022737"/>
    </source>
</evidence>
<protein>
    <submittedName>
        <fullName evidence="8">Immunoglobulin I-set domain protein</fullName>
    </submittedName>
</protein>
<reference evidence="6 7" key="2">
    <citation type="submission" date="2018-11" db="EMBL/GenBank/DDBJ databases">
        <authorList>
            <consortium name="Pathogen Informatics"/>
        </authorList>
    </citation>
    <scope>NUCLEOTIDE SEQUENCE [LARGE SCALE GENOMIC DNA]</scope>
</reference>
<comment type="similarity">
    <text evidence="1">Belongs to the protein kinase superfamily. CAMK Ser/Thr protein kinase family.</text>
</comment>
<evidence type="ECO:0000313" key="7">
    <source>
        <dbReference type="Proteomes" id="UP000276776"/>
    </source>
</evidence>
<dbReference type="Proteomes" id="UP000276776">
    <property type="component" value="Unassembled WGS sequence"/>
</dbReference>
<dbReference type="Pfam" id="PF07679">
    <property type="entry name" value="I-set"/>
    <property type="match status" value="3"/>
</dbReference>
<reference evidence="8" key="1">
    <citation type="submission" date="2017-02" db="UniProtKB">
        <authorList>
            <consortium name="WormBaseParasite"/>
        </authorList>
    </citation>
    <scope>IDENTIFICATION</scope>
</reference>
<sequence length="399" mass="43786">MISNVGVNHHLAIRNVQASDNGRFTAQAMNAAGTKQSTCMLIVAPAPTPIPGTKSIVSVPNSPVPPQTPVGPSAPIFLKELRNLPLKLGTQIILEARVVGSPEPHVEWLKNKLPLKNYRTKIEYDARTGICALIIPQMFADDVGEYTCRATNTHGIAETSAEVTYLILLPRNQFEKWFNEQQSLITRERKLAMLAQTNKQQKPGTVCSFFTSDEKVYLCHTVLESIRSYVQDVNSQIRQSGSQQTASVTQRQMKQITQNGSSDYDSISEIPWALSESETEAELASINSRGIGGPPRIQAPLNDLRLTEGTDAILQCTITGNPKPKITWLKNGEVIDLINSKGITALFKGSLAMIKITSVVAEDSGEYALIAENYYGKIQNEISTNQQTIQYLISSSAII</sequence>
<dbReference type="SMART" id="SM00409">
    <property type="entry name" value="IG"/>
    <property type="match status" value="2"/>
</dbReference>
<dbReference type="Gene3D" id="2.60.40.10">
    <property type="entry name" value="Immunoglobulins"/>
    <property type="match status" value="3"/>
</dbReference>
<dbReference type="OrthoDB" id="5969272at2759"/>
<dbReference type="OMA" id="FKNNMPI"/>
<dbReference type="InterPro" id="IPR003599">
    <property type="entry name" value="Ig_sub"/>
</dbReference>
<proteinExistence type="inferred from homology"/>
<evidence type="ECO:0000313" key="6">
    <source>
        <dbReference type="EMBL" id="VDN08320.1"/>
    </source>
</evidence>
<evidence type="ECO:0000259" key="5">
    <source>
        <dbReference type="PROSITE" id="PS50835"/>
    </source>
</evidence>
<keyword evidence="2" id="KW-0677">Repeat</keyword>
<dbReference type="STRING" id="103827.A0A0N5DBR2"/>
<dbReference type="InterPro" id="IPR013783">
    <property type="entry name" value="Ig-like_fold"/>
</dbReference>
<name>A0A0N5DBR2_THECL</name>
<evidence type="ECO:0000256" key="1">
    <source>
        <dbReference type="ARBA" id="ARBA00006692"/>
    </source>
</evidence>
<dbReference type="WBParaSite" id="TCLT_0001062901-mRNA-1">
    <property type="protein sequence ID" value="TCLT_0001062901-mRNA-1"/>
    <property type="gene ID" value="TCLT_0001062901"/>
</dbReference>
<keyword evidence="4" id="KW-0393">Immunoglobulin domain</keyword>
<evidence type="ECO:0000313" key="8">
    <source>
        <dbReference type="WBParaSite" id="TCLT_0001062901-mRNA-1"/>
    </source>
</evidence>
<evidence type="ECO:0000256" key="3">
    <source>
        <dbReference type="ARBA" id="ARBA00023157"/>
    </source>
</evidence>
<dbReference type="FunFam" id="2.60.40.10:FF:000032">
    <property type="entry name" value="palladin isoform X1"/>
    <property type="match status" value="1"/>
</dbReference>
<dbReference type="FunFam" id="2.60.40.10:FF:000080">
    <property type="entry name" value="Myosin light chain kinase, smooth muscle"/>
    <property type="match status" value="1"/>
</dbReference>
<keyword evidence="7" id="KW-1185">Reference proteome</keyword>
<feature type="domain" description="Ig-like" evidence="5">
    <location>
        <begin position="295"/>
        <end position="390"/>
    </location>
</feature>
<dbReference type="PROSITE" id="PS50835">
    <property type="entry name" value="IG_LIKE"/>
    <property type="match status" value="2"/>
</dbReference>
<accession>A0A0N5DBR2</accession>
<evidence type="ECO:0000256" key="4">
    <source>
        <dbReference type="ARBA" id="ARBA00023319"/>
    </source>
</evidence>
<dbReference type="SMART" id="SM00408">
    <property type="entry name" value="IGc2"/>
    <property type="match status" value="2"/>
</dbReference>
<dbReference type="InterPro" id="IPR013098">
    <property type="entry name" value="Ig_I-set"/>
</dbReference>
<organism evidence="8">
    <name type="scientific">Thelazia callipaeda</name>
    <name type="common">Oriental eyeworm</name>
    <name type="synonym">Parasitic nematode</name>
    <dbReference type="NCBI Taxonomy" id="103827"/>
    <lineage>
        <taxon>Eukaryota</taxon>
        <taxon>Metazoa</taxon>
        <taxon>Ecdysozoa</taxon>
        <taxon>Nematoda</taxon>
        <taxon>Chromadorea</taxon>
        <taxon>Rhabditida</taxon>
        <taxon>Spirurina</taxon>
        <taxon>Spiruromorpha</taxon>
        <taxon>Thelazioidea</taxon>
        <taxon>Thelaziidae</taxon>
        <taxon>Thelazia</taxon>
    </lineage>
</organism>
<dbReference type="AlphaFoldDB" id="A0A0N5DBR2"/>
<dbReference type="PANTHER" id="PTHR47633">
    <property type="entry name" value="IMMUNOGLOBULIN"/>
    <property type="match status" value="1"/>
</dbReference>
<dbReference type="InterPro" id="IPR036179">
    <property type="entry name" value="Ig-like_dom_sf"/>
</dbReference>